<dbReference type="FunFam" id="2.10.25.10:FF:000038">
    <property type="entry name" value="Fibrillin 2"/>
    <property type="match status" value="1"/>
</dbReference>
<evidence type="ECO:0000256" key="3">
    <source>
        <dbReference type="ARBA" id="ARBA00022737"/>
    </source>
</evidence>
<dbReference type="Pfam" id="PF07645">
    <property type="entry name" value="EGF_CA"/>
    <property type="match status" value="1"/>
</dbReference>
<evidence type="ECO:0000259" key="6">
    <source>
        <dbReference type="PROSITE" id="PS50026"/>
    </source>
</evidence>
<proteinExistence type="predicted"/>
<accession>A0A7E6EIL3</accession>
<organism evidence="7 8">
    <name type="scientific">Octopus sinensis</name>
    <name type="common">East Asian common octopus</name>
    <dbReference type="NCBI Taxonomy" id="2607531"/>
    <lineage>
        <taxon>Eukaryota</taxon>
        <taxon>Metazoa</taxon>
        <taxon>Spiralia</taxon>
        <taxon>Lophotrochozoa</taxon>
        <taxon>Mollusca</taxon>
        <taxon>Cephalopoda</taxon>
        <taxon>Coleoidea</taxon>
        <taxon>Octopodiformes</taxon>
        <taxon>Octopoda</taxon>
        <taxon>Incirrata</taxon>
        <taxon>Octopodidae</taxon>
        <taxon>Octopus</taxon>
    </lineage>
</organism>
<dbReference type="InterPro" id="IPR001881">
    <property type="entry name" value="EGF-like_Ca-bd_dom"/>
</dbReference>
<dbReference type="SUPFAM" id="SSF57196">
    <property type="entry name" value="EGF/Laminin"/>
    <property type="match status" value="1"/>
</dbReference>
<evidence type="ECO:0000256" key="2">
    <source>
        <dbReference type="ARBA" id="ARBA00022729"/>
    </source>
</evidence>
<evidence type="ECO:0000256" key="4">
    <source>
        <dbReference type="ARBA" id="ARBA00023157"/>
    </source>
</evidence>
<gene>
    <name evidence="8" type="primary">LOC115228387</name>
</gene>
<dbReference type="SMART" id="SM00179">
    <property type="entry name" value="EGF_CA"/>
    <property type="match status" value="1"/>
</dbReference>
<dbReference type="KEGG" id="osn:115228387"/>
<dbReference type="InterPro" id="IPR018097">
    <property type="entry name" value="EGF_Ca-bd_CS"/>
</dbReference>
<keyword evidence="4" id="KW-1015">Disulfide bond</keyword>
<dbReference type="InterPro" id="IPR000152">
    <property type="entry name" value="EGF-type_Asp/Asn_hydroxyl_site"/>
</dbReference>
<evidence type="ECO:0000256" key="5">
    <source>
        <dbReference type="PROSITE-ProRule" id="PRU00076"/>
    </source>
</evidence>
<sequence length="244" mass="26912">MWWTDLNWLAIFISPQKMADTAGLNYEGGDPTWQQKNLAAYKDSEMRLYTILENICHNKPNSNTLQADQCNSFLGDVEDDLVEWWSTGRGKKGLFQTLCVDMYSLCCPFGHYGPHCHPCPADLGPHCSCNVETGLITRGMGRGVGQECVTVGRAMWARTVRNARLATSGRCSPPCDQCSGGEYCDLCGEGYVLNEERKCVDIDECNERPCGRQGICINIPGSYHCSCGDGLPPTEGPCYPDSDL</sequence>
<dbReference type="InterPro" id="IPR000742">
    <property type="entry name" value="EGF"/>
</dbReference>
<dbReference type="InterPro" id="IPR049883">
    <property type="entry name" value="NOTCH1_EGF-like"/>
</dbReference>
<feature type="domain" description="EGF-like" evidence="6">
    <location>
        <begin position="201"/>
        <end position="237"/>
    </location>
</feature>
<dbReference type="PROSITE" id="PS01187">
    <property type="entry name" value="EGF_CA"/>
    <property type="match status" value="1"/>
</dbReference>
<dbReference type="CDD" id="cd00054">
    <property type="entry name" value="EGF_CA"/>
    <property type="match status" value="1"/>
</dbReference>
<dbReference type="GO" id="GO:0005509">
    <property type="term" value="F:calcium ion binding"/>
    <property type="evidence" value="ECO:0007669"/>
    <property type="project" value="InterPro"/>
</dbReference>
<dbReference type="Proteomes" id="UP000515154">
    <property type="component" value="Unplaced"/>
</dbReference>
<dbReference type="Gene3D" id="2.10.25.10">
    <property type="entry name" value="Laminin"/>
    <property type="match status" value="1"/>
</dbReference>
<reference evidence="8" key="1">
    <citation type="submission" date="2025-08" db="UniProtKB">
        <authorList>
            <consortium name="RefSeq"/>
        </authorList>
    </citation>
    <scope>IDENTIFICATION</scope>
</reference>
<dbReference type="PROSITE" id="PS00010">
    <property type="entry name" value="ASX_HYDROXYL"/>
    <property type="match status" value="1"/>
</dbReference>
<dbReference type="AlphaFoldDB" id="A0A7E6EIL3"/>
<evidence type="ECO:0000256" key="1">
    <source>
        <dbReference type="ARBA" id="ARBA00022536"/>
    </source>
</evidence>
<keyword evidence="3" id="KW-0677">Repeat</keyword>
<dbReference type="RefSeq" id="XP_036354815.1">
    <property type="nucleotide sequence ID" value="XM_036498922.1"/>
</dbReference>
<keyword evidence="7" id="KW-1185">Reference proteome</keyword>
<keyword evidence="1 5" id="KW-0245">EGF-like domain</keyword>
<dbReference type="PROSITE" id="PS50026">
    <property type="entry name" value="EGF_3"/>
    <property type="match status" value="1"/>
</dbReference>
<evidence type="ECO:0000313" key="7">
    <source>
        <dbReference type="Proteomes" id="UP000515154"/>
    </source>
</evidence>
<protein>
    <submittedName>
        <fullName evidence="8">Protein disulfide isomerase CRELD1-like</fullName>
    </submittedName>
</protein>
<evidence type="ECO:0000313" key="8">
    <source>
        <dbReference type="RefSeq" id="XP_036354815.1"/>
    </source>
</evidence>
<keyword evidence="2" id="KW-0732">Signal</keyword>
<comment type="caution">
    <text evidence="5">Lacks conserved residue(s) required for the propagation of feature annotation.</text>
</comment>
<name>A0A7E6EIL3_9MOLL</name>